<keyword evidence="1" id="KW-0805">Transcription regulation</keyword>
<dbReference type="KEGG" id="rml:FF011L_07170"/>
<keyword evidence="2" id="KW-0238">DNA-binding</keyword>
<reference evidence="5 6" key="1">
    <citation type="submission" date="2019-02" db="EMBL/GenBank/DDBJ databases">
        <title>Deep-cultivation of Planctomycetes and their phenomic and genomic characterization uncovers novel biology.</title>
        <authorList>
            <person name="Wiegand S."/>
            <person name="Jogler M."/>
            <person name="Boedeker C."/>
            <person name="Pinto D."/>
            <person name="Vollmers J."/>
            <person name="Rivas-Marin E."/>
            <person name="Kohn T."/>
            <person name="Peeters S.H."/>
            <person name="Heuer A."/>
            <person name="Rast P."/>
            <person name="Oberbeckmann S."/>
            <person name="Bunk B."/>
            <person name="Jeske O."/>
            <person name="Meyerdierks A."/>
            <person name="Storesund J.E."/>
            <person name="Kallscheuer N."/>
            <person name="Luecker S."/>
            <person name="Lage O.M."/>
            <person name="Pohl T."/>
            <person name="Merkel B.J."/>
            <person name="Hornburger P."/>
            <person name="Mueller R.-W."/>
            <person name="Bruemmer F."/>
            <person name="Labrenz M."/>
            <person name="Spormann A.M."/>
            <person name="Op den Camp H."/>
            <person name="Overmann J."/>
            <person name="Amann R."/>
            <person name="Jetten M.S.M."/>
            <person name="Mascher T."/>
            <person name="Medema M.H."/>
            <person name="Devos D.P."/>
            <person name="Kaster A.-K."/>
            <person name="Ovreas L."/>
            <person name="Rohde M."/>
            <person name="Galperin M.Y."/>
            <person name="Jogler C."/>
        </authorList>
    </citation>
    <scope>NUCLEOTIDE SEQUENCE [LARGE SCALE GENOMIC DNA]</scope>
    <source>
        <strain evidence="5 6">FF011L</strain>
    </source>
</reference>
<proteinExistence type="predicted"/>
<dbReference type="Proteomes" id="UP000320672">
    <property type="component" value="Chromosome"/>
</dbReference>
<dbReference type="SUPFAM" id="SSF46689">
    <property type="entry name" value="Homeodomain-like"/>
    <property type="match status" value="2"/>
</dbReference>
<dbReference type="EMBL" id="CP036262">
    <property type="protein sequence ID" value="QDS91981.1"/>
    <property type="molecule type" value="Genomic_DNA"/>
</dbReference>
<gene>
    <name evidence="5" type="primary">melR</name>
    <name evidence="5" type="ORF">FF011L_07170</name>
</gene>
<feature type="domain" description="HTH araC/xylS-type" evidence="4">
    <location>
        <begin position="192"/>
        <end position="290"/>
    </location>
</feature>
<protein>
    <submittedName>
        <fullName evidence="5">Melibiose operon regulatory protein</fullName>
    </submittedName>
</protein>
<dbReference type="Gene3D" id="3.30.450.20">
    <property type="entry name" value="PAS domain"/>
    <property type="match status" value="1"/>
</dbReference>
<dbReference type="PANTHER" id="PTHR46796">
    <property type="entry name" value="HTH-TYPE TRANSCRIPTIONAL ACTIVATOR RHAS-RELATED"/>
    <property type="match status" value="1"/>
</dbReference>
<dbReference type="Gene3D" id="1.10.10.60">
    <property type="entry name" value="Homeodomain-like"/>
    <property type="match status" value="1"/>
</dbReference>
<dbReference type="GO" id="GO:0043565">
    <property type="term" value="F:sequence-specific DNA binding"/>
    <property type="evidence" value="ECO:0007669"/>
    <property type="project" value="InterPro"/>
</dbReference>
<dbReference type="InterPro" id="IPR018060">
    <property type="entry name" value="HTH_AraC"/>
</dbReference>
<dbReference type="GO" id="GO:0003700">
    <property type="term" value="F:DNA-binding transcription factor activity"/>
    <property type="evidence" value="ECO:0007669"/>
    <property type="project" value="InterPro"/>
</dbReference>
<keyword evidence="6" id="KW-1185">Reference proteome</keyword>
<dbReference type="InterPro" id="IPR050204">
    <property type="entry name" value="AraC_XylS_family_regulators"/>
</dbReference>
<dbReference type="InterPro" id="IPR013656">
    <property type="entry name" value="PAS_4"/>
</dbReference>
<accession>A0A517MAV2</accession>
<dbReference type="InterPro" id="IPR035965">
    <property type="entry name" value="PAS-like_dom_sf"/>
</dbReference>
<evidence type="ECO:0000256" key="2">
    <source>
        <dbReference type="ARBA" id="ARBA00023125"/>
    </source>
</evidence>
<dbReference type="Pfam" id="PF12833">
    <property type="entry name" value="HTH_18"/>
    <property type="match status" value="1"/>
</dbReference>
<dbReference type="PROSITE" id="PS01124">
    <property type="entry name" value="HTH_ARAC_FAMILY_2"/>
    <property type="match status" value="1"/>
</dbReference>
<evidence type="ECO:0000313" key="5">
    <source>
        <dbReference type="EMBL" id="QDS91981.1"/>
    </source>
</evidence>
<organism evidence="5 6">
    <name type="scientific">Roseimaritima multifibrata</name>
    <dbReference type="NCBI Taxonomy" id="1930274"/>
    <lineage>
        <taxon>Bacteria</taxon>
        <taxon>Pseudomonadati</taxon>
        <taxon>Planctomycetota</taxon>
        <taxon>Planctomycetia</taxon>
        <taxon>Pirellulales</taxon>
        <taxon>Pirellulaceae</taxon>
        <taxon>Roseimaritima</taxon>
    </lineage>
</organism>
<dbReference type="SMART" id="SM00342">
    <property type="entry name" value="HTH_ARAC"/>
    <property type="match status" value="1"/>
</dbReference>
<dbReference type="PANTHER" id="PTHR46796:SF13">
    <property type="entry name" value="HTH-TYPE TRANSCRIPTIONAL ACTIVATOR RHAS"/>
    <property type="match status" value="1"/>
</dbReference>
<name>A0A517MAV2_9BACT</name>
<sequence>MELGSCFSYWGFGNRRTLAGPITSMTGRRDKRLANAGGFLYYFRMNVNQPAIEPIRFFTDLADANGLIDLFRTLPGIHFFAKDRAGQFVAANRPSLLRNGLRSEAEILGKTDHDFHPPAMANGYRSEDCEVMDSRTPLLNQVWLVYDYRNVQEWFVSSKIPLFDREGNVAGIAGVMRPFLETIDASPYRPFSAAITAVLERYNEKLRVGELAALSQLSISQFDRRFRSLFKMSPSQYILRVRINAVRNQLSRSDTPLLKIAIACGFYDQAQMSRNFKRLTGMTPLAYRRTFTLSRSSQ</sequence>
<evidence type="ECO:0000256" key="1">
    <source>
        <dbReference type="ARBA" id="ARBA00023015"/>
    </source>
</evidence>
<dbReference type="SUPFAM" id="SSF55785">
    <property type="entry name" value="PYP-like sensor domain (PAS domain)"/>
    <property type="match status" value="1"/>
</dbReference>
<evidence type="ECO:0000256" key="3">
    <source>
        <dbReference type="ARBA" id="ARBA00023163"/>
    </source>
</evidence>
<dbReference type="OrthoDB" id="9806208at2"/>
<dbReference type="AlphaFoldDB" id="A0A517MAV2"/>
<evidence type="ECO:0000259" key="4">
    <source>
        <dbReference type="PROSITE" id="PS01124"/>
    </source>
</evidence>
<dbReference type="Pfam" id="PF08448">
    <property type="entry name" value="PAS_4"/>
    <property type="match status" value="1"/>
</dbReference>
<keyword evidence="3" id="KW-0804">Transcription</keyword>
<dbReference type="InterPro" id="IPR009057">
    <property type="entry name" value="Homeodomain-like_sf"/>
</dbReference>
<evidence type="ECO:0000313" key="6">
    <source>
        <dbReference type="Proteomes" id="UP000320672"/>
    </source>
</evidence>